<gene>
    <name evidence="3" type="ORF">MNBD_PLANCTO03-277</name>
</gene>
<dbReference type="AlphaFoldDB" id="A0A3B1D286"/>
<feature type="domain" description="TRASH" evidence="2">
    <location>
        <begin position="52"/>
        <end position="90"/>
    </location>
</feature>
<feature type="region of interest" description="Disordered" evidence="1">
    <location>
        <begin position="251"/>
        <end position="270"/>
    </location>
</feature>
<evidence type="ECO:0000256" key="1">
    <source>
        <dbReference type="SAM" id="MobiDB-lite"/>
    </source>
</evidence>
<feature type="domain" description="TRASH" evidence="2">
    <location>
        <begin position="114"/>
        <end position="154"/>
    </location>
</feature>
<protein>
    <recommendedName>
        <fullName evidence="2">TRASH domain-containing protein</fullName>
    </recommendedName>
</protein>
<evidence type="ECO:0000313" key="3">
    <source>
        <dbReference type="EMBL" id="VAX37006.1"/>
    </source>
</evidence>
<name>A0A3B1D286_9ZZZZ</name>
<reference evidence="3" key="1">
    <citation type="submission" date="2018-06" db="EMBL/GenBank/DDBJ databases">
        <authorList>
            <person name="Zhirakovskaya E."/>
        </authorList>
    </citation>
    <scope>NUCLEOTIDE SEQUENCE</scope>
</reference>
<organism evidence="3">
    <name type="scientific">hydrothermal vent metagenome</name>
    <dbReference type="NCBI Taxonomy" id="652676"/>
    <lineage>
        <taxon>unclassified sequences</taxon>
        <taxon>metagenomes</taxon>
        <taxon>ecological metagenomes</taxon>
    </lineage>
</organism>
<feature type="domain" description="TRASH" evidence="2">
    <location>
        <begin position="178"/>
        <end position="216"/>
    </location>
</feature>
<proteinExistence type="predicted"/>
<sequence length="270" mass="29415">MSMSPIRSMFAVAGLCVCTAAAAAQHDGHKAHAPQAATPHTAEAVPYMADTCPISGQPLGSMGAPVVREYDGREVRFCCKSCIKKFENAGKDGWKKLDAIMIEDQLPFYPVSTCLVSGEPLVEDGEDIAVDRIYNGRLVRFCCKSCVKDFLKNPEPTMMMLDAAVIAQQGKHYPLKTCVVSGEELGGMGEPYELVVGNRLVRLCCDGCEKKLLADPVKYLEPLNAAWEAQGMPAMLTKAPAIKGHEMMDSPMKDMKKKKSGHDDHADHDH</sequence>
<dbReference type="EMBL" id="UOGK01000091">
    <property type="protein sequence ID" value="VAX37006.1"/>
    <property type="molecule type" value="Genomic_DNA"/>
</dbReference>
<accession>A0A3B1D286</accession>
<evidence type="ECO:0000259" key="2">
    <source>
        <dbReference type="SMART" id="SM00746"/>
    </source>
</evidence>
<feature type="compositionally biased region" description="Basic and acidic residues" evidence="1">
    <location>
        <begin position="261"/>
        <end position="270"/>
    </location>
</feature>
<dbReference type="InterPro" id="IPR011017">
    <property type="entry name" value="TRASH_dom"/>
</dbReference>
<dbReference type="SMART" id="SM00746">
    <property type="entry name" value="TRASH"/>
    <property type="match status" value="3"/>
</dbReference>